<feature type="chain" id="PRO_5022964306" description="Secreted protein" evidence="1">
    <location>
        <begin position="27"/>
        <end position="78"/>
    </location>
</feature>
<evidence type="ECO:0000313" key="3">
    <source>
        <dbReference type="Proteomes" id="UP000322667"/>
    </source>
</evidence>
<evidence type="ECO:0000256" key="1">
    <source>
        <dbReference type="SAM" id="SignalP"/>
    </source>
</evidence>
<dbReference type="EMBL" id="CM017614">
    <property type="protein sequence ID" value="TYI31388.1"/>
    <property type="molecule type" value="Genomic_DNA"/>
</dbReference>
<sequence>MAFCHFFKNPFYFFIFLLFFKKKKEAECFFFPAPSPFLLRIQPSLRHPRGSSVPRTSTHCRFTGQDQVLLRISRKHEA</sequence>
<keyword evidence="1" id="KW-0732">Signal</keyword>
<gene>
    <name evidence="2" type="ORF">ES332_A05G447900v1</name>
</gene>
<name>A0A5D2QTC3_GOSTO</name>
<keyword evidence="3" id="KW-1185">Reference proteome</keyword>
<protein>
    <recommendedName>
        <fullName evidence="4">Secreted protein</fullName>
    </recommendedName>
</protein>
<dbReference type="AlphaFoldDB" id="A0A5D2QTC3"/>
<evidence type="ECO:0000313" key="2">
    <source>
        <dbReference type="EMBL" id="TYI31388.1"/>
    </source>
</evidence>
<dbReference type="Proteomes" id="UP000322667">
    <property type="component" value="Chromosome A05"/>
</dbReference>
<proteinExistence type="predicted"/>
<accession>A0A5D2QTC3</accession>
<organism evidence="2 3">
    <name type="scientific">Gossypium tomentosum</name>
    <name type="common">Hawaiian cotton</name>
    <name type="synonym">Gossypium sandvicense</name>
    <dbReference type="NCBI Taxonomy" id="34277"/>
    <lineage>
        <taxon>Eukaryota</taxon>
        <taxon>Viridiplantae</taxon>
        <taxon>Streptophyta</taxon>
        <taxon>Embryophyta</taxon>
        <taxon>Tracheophyta</taxon>
        <taxon>Spermatophyta</taxon>
        <taxon>Magnoliopsida</taxon>
        <taxon>eudicotyledons</taxon>
        <taxon>Gunneridae</taxon>
        <taxon>Pentapetalae</taxon>
        <taxon>rosids</taxon>
        <taxon>malvids</taxon>
        <taxon>Malvales</taxon>
        <taxon>Malvaceae</taxon>
        <taxon>Malvoideae</taxon>
        <taxon>Gossypium</taxon>
    </lineage>
</organism>
<evidence type="ECO:0008006" key="4">
    <source>
        <dbReference type="Google" id="ProtNLM"/>
    </source>
</evidence>
<feature type="signal peptide" evidence="1">
    <location>
        <begin position="1"/>
        <end position="26"/>
    </location>
</feature>
<reference evidence="2 3" key="1">
    <citation type="submission" date="2019-07" db="EMBL/GenBank/DDBJ databases">
        <title>WGS assembly of Gossypium tomentosum.</title>
        <authorList>
            <person name="Chen Z.J."/>
            <person name="Sreedasyam A."/>
            <person name="Ando A."/>
            <person name="Song Q."/>
            <person name="De L."/>
            <person name="Hulse-Kemp A."/>
            <person name="Ding M."/>
            <person name="Ye W."/>
            <person name="Kirkbride R."/>
            <person name="Jenkins J."/>
            <person name="Plott C."/>
            <person name="Lovell J."/>
            <person name="Lin Y.-M."/>
            <person name="Vaughn R."/>
            <person name="Liu B."/>
            <person name="Li W."/>
            <person name="Simpson S."/>
            <person name="Scheffler B."/>
            <person name="Saski C."/>
            <person name="Grover C."/>
            <person name="Hu G."/>
            <person name="Conover J."/>
            <person name="Carlson J."/>
            <person name="Shu S."/>
            <person name="Boston L."/>
            <person name="Williams M."/>
            <person name="Peterson D."/>
            <person name="Mcgee K."/>
            <person name="Jones D."/>
            <person name="Wendel J."/>
            <person name="Stelly D."/>
            <person name="Grimwood J."/>
            <person name="Schmutz J."/>
        </authorList>
    </citation>
    <scope>NUCLEOTIDE SEQUENCE [LARGE SCALE GENOMIC DNA]</scope>
    <source>
        <strain evidence="2">7179.01</strain>
    </source>
</reference>